<dbReference type="PROSITE" id="PS50181">
    <property type="entry name" value="FBOX"/>
    <property type="match status" value="1"/>
</dbReference>
<evidence type="ECO:0000313" key="4">
    <source>
        <dbReference type="WBParaSite" id="PSU_v2.g17113.t1"/>
    </source>
</evidence>
<dbReference type="SUPFAM" id="SSF81383">
    <property type="entry name" value="F-box domain"/>
    <property type="match status" value="1"/>
</dbReference>
<feature type="compositionally biased region" description="Low complexity" evidence="1">
    <location>
        <begin position="1"/>
        <end position="13"/>
    </location>
</feature>
<reference evidence="4" key="1">
    <citation type="submission" date="2022-11" db="UniProtKB">
        <authorList>
            <consortium name="WormBaseParasite"/>
        </authorList>
    </citation>
    <scope>IDENTIFICATION</scope>
</reference>
<protein>
    <submittedName>
        <fullName evidence="4">F-box domain-containing protein</fullName>
    </submittedName>
</protein>
<accession>A0A914YA83</accession>
<name>A0A914YA83_9BILA</name>
<evidence type="ECO:0000259" key="2">
    <source>
        <dbReference type="PROSITE" id="PS50181"/>
    </source>
</evidence>
<keyword evidence="3" id="KW-1185">Reference proteome</keyword>
<dbReference type="GO" id="GO:0031146">
    <property type="term" value="P:SCF-dependent proteasomal ubiquitin-dependent protein catabolic process"/>
    <property type="evidence" value="ECO:0007669"/>
    <property type="project" value="TreeGrafter"/>
</dbReference>
<dbReference type="Proteomes" id="UP000887577">
    <property type="component" value="Unplaced"/>
</dbReference>
<dbReference type="GO" id="GO:0006516">
    <property type="term" value="P:glycoprotein catabolic process"/>
    <property type="evidence" value="ECO:0007669"/>
    <property type="project" value="TreeGrafter"/>
</dbReference>
<evidence type="ECO:0000313" key="3">
    <source>
        <dbReference type="Proteomes" id="UP000887577"/>
    </source>
</evidence>
<proteinExistence type="predicted"/>
<dbReference type="AlphaFoldDB" id="A0A914YA83"/>
<dbReference type="InterPro" id="IPR036047">
    <property type="entry name" value="F-box-like_dom_sf"/>
</dbReference>
<dbReference type="InterPro" id="IPR039752">
    <property type="entry name" value="F-box_only"/>
</dbReference>
<dbReference type="Gene3D" id="1.20.1280.50">
    <property type="match status" value="1"/>
</dbReference>
<dbReference type="GO" id="GO:0005737">
    <property type="term" value="C:cytoplasm"/>
    <property type="evidence" value="ECO:0007669"/>
    <property type="project" value="TreeGrafter"/>
</dbReference>
<dbReference type="SMART" id="SM00256">
    <property type="entry name" value="FBOX"/>
    <property type="match status" value="1"/>
</dbReference>
<dbReference type="GO" id="GO:0061630">
    <property type="term" value="F:ubiquitin protein ligase activity"/>
    <property type="evidence" value="ECO:0007669"/>
    <property type="project" value="TreeGrafter"/>
</dbReference>
<organism evidence="3 4">
    <name type="scientific">Panagrolaimus superbus</name>
    <dbReference type="NCBI Taxonomy" id="310955"/>
    <lineage>
        <taxon>Eukaryota</taxon>
        <taxon>Metazoa</taxon>
        <taxon>Ecdysozoa</taxon>
        <taxon>Nematoda</taxon>
        <taxon>Chromadorea</taxon>
        <taxon>Rhabditida</taxon>
        <taxon>Tylenchina</taxon>
        <taxon>Panagrolaimomorpha</taxon>
        <taxon>Panagrolaimoidea</taxon>
        <taxon>Panagrolaimidae</taxon>
        <taxon>Panagrolaimus</taxon>
    </lineage>
</organism>
<dbReference type="WBParaSite" id="PSU_v2.g17113.t1">
    <property type="protein sequence ID" value="PSU_v2.g17113.t1"/>
    <property type="gene ID" value="PSU_v2.g17113"/>
</dbReference>
<dbReference type="Gene3D" id="2.60.120.260">
    <property type="entry name" value="Galactose-binding domain-like"/>
    <property type="match status" value="1"/>
</dbReference>
<dbReference type="GO" id="GO:0019005">
    <property type="term" value="C:SCF ubiquitin ligase complex"/>
    <property type="evidence" value="ECO:0007669"/>
    <property type="project" value="TreeGrafter"/>
</dbReference>
<dbReference type="GO" id="GO:0036503">
    <property type="term" value="P:ERAD pathway"/>
    <property type="evidence" value="ECO:0007669"/>
    <property type="project" value="TreeGrafter"/>
</dbReference>
<feature type="region of interest" description="Disordered" evidence="1">
    <location>
        <begin position="1"/>
        <end position="21"/>
    </location>
</feature>
<feature type="domain" description="F-box" evidence="2">
    <location>
        <begin position="20"/>
        <end position="66"/>
    </location>
</feature>
<dbReference type="Pfam" id="PF00646">
    <property type="entry name" value="F-box"/>
    <property type="match status" value="1"/>
</dbReference>
<evidence type="ECO:0000256" key="1">
    <source>
        <dbReference type="SAM" id="MobiDB-lite"/>
    </source>
</evidence>
<dbReference type="PANTHER" id="PTHR12125">
    <property type="entry name" value="F-BOX ONLY PROTEIN 6-LIKE PROTEIN"/>
    <property type="match status" value="1"/>
</dbReference>
<sequence length="182" mass="20937">MSDSTSSSSSSSDQTPFHTSMDLSNVNPEILEAIFLRFSKKDLVKCSEVCHLWRNIVKTRSFWIAKEDYEDENYLRSLVDTGRPILGNNFAVLSIKKPFERGLLIHENPKGKNEVARHVDPRWFFDNGGDGWRYQAPPSFIQSHFHPEFKDLFDACLETSYQTCSKYFDISIKELGLSVSTK</sequence>
<dbReference type="InterPro" id="IPR001810">
    <property type="entry name" value="F-box_dom"/>
</dbReference>
<dbReference type="PANTHER" id="PTHR12125:SF5">
    <property type="entry name" value="F-BOX DOMAIN-CONTAINING PROTEIN"/>
    <property type="match status" value="1"/>
</dbReference>